<dbReference type="PANTHER" id="PTHR43194:SF2">
    <property type="entry name" value="PEROXISOMAL MEMBRANE PROTEIN LPX1"/>
    <property type="match status" value="1"/>
</dbReference>
<keyword evidence="5" id="KW-1185">Reference proteome</keyword>
<dbReference type="InterPro" id="IPR000073">
    <property type="entry name" value="AB_hydrolase_1"/>
</dbReference>
<proteinExistence type="inferred from homology"/>
<dbReference type="STRING" id="685588.A0A067TK91"/>
<evidence type="ECO:0000313" key="5">
    <source>
        <dbReference type="Proteomes" id="UP000027222"/>
    </source>
</evidence>
<dbReference type="PIRSF" id="PIRSF005539">
    <property type="entry name" value="Pept_S33_TRI_F1"/>
    <property type="match status" value="1"/>
</dbReference>
<dbReference type="PRINTS" id="PR00793">
    <property type="entry name" value="PROAMNOPTASE"/>
</dbReference>
<dbReference type="SUPFAM" id="SSF53474">
    <property type="entry name" value="alpha/beta-Hydrolases"/>
    <property type="match status" value="1"/>
</dbReference>
<evidence type="ECO:0000259" key="3">
    <source>
        <dbReference type="Pfam" id="PF00561"/>
    </source>
</evidence>
<dbReference type="Pfam" id="PF00561">
    <property type="entry name" value="Abhydrolase_1"/>
    <property type="match status" value="1"/>
</dbReference>
<keyword evidence="2" id="KW-0378">Hydrolase</keyword>
<dbReference type="PANTHER" id="PTHR43194">
    <property type="entry name" value="HYDROLASE ALPHA/BETA FOLD FAMILY"/>
    <property type="match status" value="1"/>
</dbReference>
<dbReference type="EMBL" id="KL142372">
    <property type="protein sequence ID" value="KDR80334.1"/>
    <property type="molecule type" value="Genomic_DNA"/>
</dbReference>
<comment type="similarity">
    <text evidence="1">Belongs to the peptidase S33 family.</text>
</comment>
<dbReference type="InterPro" id="IPR005945">
    <property type="entry name" value="Pro_imino_pep"/>
</dbReference>
<dbReference type="GO" id="GO:0006508">
    <property type="term" value="P:proteolysis"/>
    <property type="evidence" value="ECO:0007669"/>
    <property type="project" value="InterPro"/>
</dbReference>
<dbReference type="InterPro" id="IPR002410">
    <property type="entry name" value="Peptidase_S33"/>
</dbReference>
<dbReference type="InterPro" id="IPR050228">
    <property type="entry name" value="Carboxylesterase_BioH"/>
</dbReference>
<reference evidence="5" key="1">
    <citation type="journal article" date="2014" name="Proc. Natl. Acad. Sci. U.S.A.">
        <title>Extensive sampling of basidiomycete genomes demonstrates inadequacy of the white-rot/brown-rot paradigm for wood decay fungi.</title>
        <authorList>
            <person name="Riley R."/>
            <person name="Salamov A.A."/>
            <person name="Brown D.W."/>
            <person name="Nagy L.G."/>
            <person name="Floudas D."/>
            <person name="Held B.W."/>
            <person name="Levasseur A."/>
            <person name="Lombard V."/>
            <person name="Morin E."/>
            <person name="Otillar R."/>
            <person name="Lindquist E.A."/>
            <person name="Sun H."/>
            <person name="LaButti K.M."/>
            <person name="Schmutz J."/>
            <person name="Jabbour D."/>
            <person name="Luo H."/>
            <person name="Baker S.E."/>
            <person name="Pisabarro A.G."/>
            <person name="Walton J.D."/>
            <person name="Blanchette R.A."/>
            <person name="Henrissat B."/>
            <person name="Martin F."/>
            <person name="Cullen D."/>
            <person name="Hibbett D.S."/>
            <person name="Grigoriev I.V."/>
        </authorList>
    </citation>
    <scope>NUCLEOTIDE SEQUENCE [LARGE SCALE GENOMIC DNA]</scope>
    <source>
        <strain evidence="5">CBS 339.88</strain>
    </source>
</reference>
<dbReference type="Proteomes" id="UP000027222">
    <property type="component" value="Unassembled WGS sequence"/>
</dbReference>
<dbReference type="Gene3D" id="3.40.50.1820">
    <property type="entry name" value="alpha/beta hydrolase"/>
    <property type="match status" value="1"/>
</dbReference>
<evidence type="ECO:0000256" key="1">
    <source>
        <dbReference type="ARBA" id="ARBA00010088"/>
    </source>
</evidence>
<dbReference type="HOGENOM" id="CLU_020336_15_1_1"/>
<dbReference type="InterPro" id="IPR029058">
    <property type="entry name" value="AB_hydrolase_fold"/>
</dbReference>
<gene>
    <name evidence="4" type="ORF">GALMADRAFT_62363</name>
</gene>
<organism evidence="4 5">
    <name type="scientific">Galerina marginata (strain CBS 339.88)</name>
    <dbReference type="NCBI Taxonomy" id="685588"/>
    <lineage>
        <taxon>Eukaryota</taxon>
        <taxon>Fungi</taxon>
        <taxon>Dikarya</taxon>
        <taxon>Basidiomycota</taxon>
        <taxon>Agaricomycotina</taxon>
        <taxon>Agaricomycetes</taxon>
        <taxon>Agaricomycetidae</taxon>
        <taxon>Agaricales</taxon>
        <taxon>Agaricineae</taxon>
        <taxon>Strophariaceae</taxon>
        <taxon>Galerina</taxon>
    </lineage>
</organism>
<evidence type="ECO:0000256" key="2">
    <source>
        <dbReference type="ARBA" id="ARBA00022801"/>
    </source>
</evidence>
<accession>A0A067TK91</accession>
<dbReference type="NCBIfam" id="TIGR01250">
    <property type="entry name" value="pro_imino_pep_2"/>
    <property type="match status" value="1"/>
</dbReference>
<sequence length="306" mass="34465">MVAESTGKVDFKVGSETYQTWYKVYGDLKNSDHRPVVAVHGGPGMSHHYMLPHKTIYEQAGIPVLFYDQIGNGASSHCPGVPKEFWTPELFMDELDNILQTLGIYDDFDLLGQSWGGMLAAQYAATRTPKGLKRLIIANSPASVPLMIAGTEVLLSRFPPEFVETIHKHEAAGTFEAKEYQDATQVFYKKHICTVDPWPEELNATFACALANPTVYHAMLGPSEFSIVGSLKDWSIVDILHKIPYPTLLISAPEDEVQEISCIPFFLNIPKIKWVEFQNSTHLPEFEEPERYVLKFILEPYVTELL</sequence>
<dbReference type="OrthoDB" id="190201at2759"/>
<evidence type="ECO:0000313" key="4">
    <source>
        <dbReference type="EMBL" id="KDR80334.1"/>
    </source>
</evidence>
<dbReference type="AlphaFoldDB" id="A0A067TK91"/>
<feature type="domain" description="AB hydrolase-1" evidence="3">
    <location>
        <begin position="35"/>
        <end position="157"/>
    </location>
</feature>
<name>A0A067TK91_GALM3</name>
<protein>
    <recommendedName>
        <fullName evidence="3">AB hydrolase-1 domain-containing protein</fullName>
    </recommendedName>
</protein>
<dbReference type="GO" id="GO:0008233">
    <property type="term" value="F:peptidase activity"/>
    <property type="evidence" value="ECO:0007669"/>
    <property type="project" value="InterPro"/>
</dbReference>